<dbReference type="GO" id="GO:0002081">
    <property type="term" value="C:outer acrosomal membrane"/>
    <property type="evidence" value="ECO:0007669"/>
    <property type="project" value="TreeGrafter"/>
</dbReference>
<protein>
    <submittedName>
        <fullName evidence="4">Equatorin</fullName>
    </submittedName>
</protein>
<dbReference type="InterPro" id="IPR029282">
    <property type="entry name" value="Eqtn/Afaf"/>
</dbReference>
<accession>A0A834B693</accession>
<dbReference type="AlphaFoldDB" id="A0A834B693"/>
<feature type="region of interest" description="Disordered" evidence="1">
    <location>
        <begin position="95"/>
        <end position="123"/>
    </location>
</feature>
<dbReference type="GO" id="GO:0060478">
    <property type="term" value="P:acrosomal vesicle exocytosis"/>
    <property type="evidence" value="ECO:0007669"/>
    <property type="project" value="InterPro"/>
</dbReference>
<dbReference type="GO" id="GO:0006897">
    <property type="term" value="P:endocytosis"/>
    <property type="evidence" value="ECO:0007669"/>
    <property type="project" value="InterPro"/>
</dbReference>
<evidence type="ECO:0000256" key="1">
    <source>
        <dbReference type="SAM" id="MobiDB-lite"/>
    </source>
</evidence>
<proteinExistence type="predicted"/>
<keyword evidence="2" id="KW-0472">Membrane</keyword>
<feature type="chain" id="PRO_5032523180" evidence="3">
    <location>
        <begin position="20"/>
        <end position="262"/>
    </location>
</feature>
<feature type="compositionally biased region" description="Polar residues" evidence="1">
    <location>
        <begin position="112"/>
        <end position="121"/>
    </location>
</feature>
<dbReference type="PANTHER" id="PTHR36874:SF1">
    <property type="entry name" value="EQUATORIN"/>
    <property type="match status" value="1"/>
</dbReference>
<feature type="signal peptide" evidence="3">
    <location>
        <begin position="1"/>
        <end position="19"/>
    </location>
</feature>
<evidence type="ECO:0000256" key="3">
    <source>
        <dbReference type="SAM" id="SignalP"/>
    </source>
</evidence>
<comment type="caution">
    <text evidence="4">The sequence shown here is derived from an EMBL/GenBank/DDBJ whole genome shotgun (WGS) entry which is preliminary data.</text>
</comment>
<dbReference type="PANTHER" id="PTHR36874">
    <property type="entry name" value="EQUATORIN"/>
    <property type="match status" value="1"/>
</dbReference>
<feature type="compositionally biased region" description="Polar residues" evidence="1">
    <location>
        <begin position="95"/>
        <end position="104"/>
    </location>
</feature>
<dbReference type="GO" id="GO:0007342">
    <property type="term" value="P:fusion of sperm to egg plasma membrane involved in single fertilization"/>
    <property type="evidence" value="ECO:0007669"/>
    <property type="project" value="InterPro"/>
</dbReference>
<dbReference type="GO" id="GO:0005886">
    <property type="term" value="C:plasma membrane"/>
    <property type="evidence" value="ECO:0007669"/>
    <property type="project" value="InterPro"/>
</dbReference>
<dbReference type="Pfam" id="PF15339">
    <property type="entry name" value="Afaf"/>
    <property type="match status" value="1"/>
</dbReference>
<reference evidence="4 5" key="1">
    <citation type="journal article" date="2020" name="Nature">
        <title>Six reference-quality genomes reveal evolution of bat adaptations.</title>
        <authorList>
            <person name="Jebb D."/>
            <person name="Huang Z."/>
            <person name="Pippel M."/>
            <person name="Hughes G.M."/>
            <person name="Lavrichenko K."/>
            <person name="Devanna P."/>
            <person name="Winkler S."/>
            <person name="Jermiin L.S."/>
            <person name="Skirmuntt E.C."/>
            <person name="Katzourakis A."/>
            <person name="Burkitt-Gray L."/>
            <person name="Ray D.A."/>
            <person name="Sullivan K.A.M."/>
            <person name="Roscito J.G."/>
            <person name="Kirilenko B.M."/>
            <person name="Davalos L.M."/>
            <person name="Corthals A.P."/>
            <person name="Power M.L."/>
            <person name="Jones G."/>
            <person name="Ransome R.D."/>
            <person name="Dechmann D.K.N."/>
            <person name="Locatelli A.G."/>
            <person name="Puechmaille S.J."/>
            <person name="Fedrigo O."/>
            <person name="Jarvis E.D."/>
            <person name="Hiller M."/>
            <person name="Vernes S.C."/>
            <person name="Myers E.W."/>
            <person name="Teeling E.C."/>
        </authorList>
    </citation>
    <scope>NUCLEOTIDE SEQUENCE [LARGE SCALE GENOMIC DNA]</scope>
    <source>
        <strain evidence="4">Bat1K_MPI-CBG_1</strain>
    </source>
</reference>
<evidence type="ECO:0000313" key="4">
    <source>
        <dbReference type="EMBL" id="KAF6124142.1"/>
    </source>
</evidence>
<gene>
    <name evidence="4" type="ORF">HJG60_004542</name>
</gene>
<keyword evidence="2" id="KW-0812">Transmembrane</keyword>
<organism evidence="4 5">
    <name type="scientific">Phyllostomus discolor</name>
    <name type="common">pale spear-nosed bat</name>
    <dbReference type="NCBI Taxonomy" id="89673"/>
    <lineage>
        <taxon>Eukaryota</taxon>
        <taxon>Metazoa</taxon>
        <taxon>Chordata</taxon>
        <taxon>Craniata</taxon>
        <taxon>Vertebrata</taxon>
        <taxon>Euteleostomi</taxon>
        <taxon>Mammalia</taxon>
        <taxon>Eutheria</taxon>
        <taxon>Laurasiatheria</taxon>
        <taxon>Chiroptera</taxon>
        <taxon>Yangochiroptera</taxon>
        <taxon>Phyllostomidae</taxon>
        <taxon>Phyllostominae</taxon>
        <taxon>Phyllostomus</taxon>
    </lineage>
</organism>
<name>A0A834B693_9CHIR</name>
<evidence type="ECO:0000313" key="5">
    <source>
        <dbReference type="Proteomes" id="UP000664940"/>
    </source>
</evidence>
<keyword evidence="3" id="KW-0732">Signal</keyword>
<sequence>MNFMLFTFLSGVFSSGISGMASNNKESDMVPIIDEENNEEEIKDNVTNNEKNDHNFTDTKQYVFTTRTPNGTQSEISVKATTDLRFAVRNYKLVNETTTPPSGKSSEDHSESTFQKSTQGPNEPAFWTMLAKALNGTKGSEEAKDQLFQPVPSSDFNATNEEEVVGPQDNKLKLMLGISLMTLCLFVILLAVSSSLLYKLKTSFIKKREREYTINPQLANLSYFHPAEGVSDSSFSRSGDSSTVLGTKSKTMDAISTVSEED</sequence>
<keyword evidence="2" id="KW-1133">Transmembrane helix</keyword>
<evidence type="ECO:0000256" key="2">
    <source>
        <dbReference type="SAM" id="Phobius"/>
    </source>
</evidence>
<feature type="transmembrane region" description="Helical" evidence="2">
    <location>
        <begin position="174"/>
        <end position="198"/>
    </location>
</feature>
<dbReference type="EMBL" id="JABVXQ010000002">
    <property type="protein sequence ID" value="KAF6124142.1"/>
    <property type="molecule type" value="Genomic_DNA"/>
</dbReference>
<dbReference type="GO" id="GO:0002079">
    <property type="term" value="C:inner acrosomal membrane"/>
    <property type="evidence" value="ECO:0007669"/>
    <property type="project" value="TreeGrafter"/>
</dbReference>
<dbReference type="Proteomes" id="UP000664940">
    <property type="component" value="Unassembled WGS sequence"/>
</dbReference>